<dbReference type="GO" id="GO:0007411">
    <property type="term" value="P:axon guidance"/>
    <property type="evidence" value="ECO:0007669"/>
    <property type="project" value="TreeGrafter"/>
</dbReference>
<feature type="compositionally biased region" description="Basic residues" evidence="2">
    <location>
        <begin position="5093"/>
        <end position="5107"/>
    </location>
</feature>
<evidence type="ECO:0000256" key="1">
    <source>
        <dbReference type="ARBA" id="ARBA00004135"/>
    </source>
</evidence>
<dbReference type="Proteomes" id="UP000594262">
    <property type="component" value="Unplaced"/>
</dbReference>
<feature type="region of interest" description="Disordered" evidence="2">
    <location>
        <begin position="4670"/>
        <end position="4699"/>
    </location>
</feature>
<comment type="subcellular location">
    <subcellularLocation>
        <location evidence="1">Cell membrane</location>
        <location evidence="1">Sarcolemma</location>
    </subcellularLocation>
</comment>
<evidence type="ECO:0000256" key="4">
    <source>
        <dbReference type="SAM" id="SignalP"/>
    </source>
</evidence>
<keyword evidence="3" id="KW-0812">Transmembrane</keyword>
<feature type="chain" id="PRO_5029835834" description="Peptidase S72 domain-containing protein" evidence="4">
    <location>
        <begin position="24"/>
        <end position="5157"/>
    </location>
</feature>
<dbReference type="OrthoDB" id="5966794at2759"/>
<feature type="domain" description="Peptidase S72" evidence="5">
    <location>
        <begin position="594"/>
        <end position="707"/>
    </location>
</feature>
<dbReference type="InterPro" id="IPR030398">
    <property type="entry name" value="SEA_DG_dom"/>
</dbReference>
<dbReference type="GO" id="GO:0016011">
    <property type="term" value="C:dystroglycan complex"/>
    <property type="evidence" value="ECO:0007669"/>
    <property type="project" value="TreeGrafter"/>
</dbReference>
<dbReference type="InterPro" id="IPR013783">
    <property type="entry name" value="Ig-like_fold"/>
</dbReference>
<feature type="domain" description="Peptidase S72" evidence="5">
    <location>
        <begin position="2413"/>
        <end position="2529"/>
    </location>
</feature>
<keyword evidence="3" id="KW-0472">Membrane</keyword>
<organism evidence="6 7">
    <name type="scientific">Clytia hemisphaerica</name>
    <dbReference type="NCBI Taxonomy" id="252671"/>
    <lineage>
        <taxon>Eukaryota</taxon>
        <taxon>Metazoa</taxon>
        <taxon>Cnidaria</taxon>
        <taxon>Hydrozoa</taxon>
        <taxon>Hydroidolina</taxon>
        <taxon>Leptothecata</taxon>
        <taxon>Obeliida</taxon>
        <taxon>Clytiidae</taxon>
        <taxon>Clytia</taxon>
    </lineage>
</organism>
<evidence type="ECO:0000259" key="5">
    <source>
        <dbReference type="PROSITE" id="PS51699"/>
    </source>
</evidence>
<dbReference type="GO" id="GO:0021675">
    <property type="term" value="P:nerve development"/>
    <property type="evidence" value="ECO:0007669"/>
    <property type="project" value="TreeGrafter"/>
</dbReference>
<proteinExistence type="predicted"/>
<dbReference type="PANTHER" id="PTHR21559">
    <property type="entry name" value="DYSTROGLYCAN-RELATED"/>
    <property type="match status" value="1"/>
</dbReference>
<dbReference type="SUPFAM" id="SSF49313">
    <property type="entry name" value="Cadherin-like"/>
    <property type="match status" value="4"/>
</dbReference>
<dbReference type="GO" id="GO:0043236">
    <property type="term" value="F:laminin binding"/>
    <property type="evidence" value="ECO:0007669"/>
    <property type="project" value="TreeGrafter"/>
</dbReference>
<dbReference type="InterPro" id="IPR006644">
    <property type="entry name" value="Cadg"/>
</dbReference>
<dbReference type="Gene3D" id="2.60.40.10">
    <property type="entry name" value="Immunoglobulins"/>
    <property type="match status" value="4"/>
</dbReference>
<feature type="domain" description="Peptidase S72" evidence="5">
    <location>
        <begin position="1279"/>
        <end position="1396"/>
    </location>
</feature>
<feature type="compositionally biased region" description="Polar residues" evidence="2">
    <location>
        <begin position="4737"/>
        <end position="4750"/>
    </location>
</feature>
<dbReference type="InterPro" id="IPR015919">
    <property type="entry name" value="Cadherin-like_sf"/>
</dbReference>
<keyword evidence="3" id="KW-1133">Transmembrane helix</keyword>
<sequence>MEKMIWYFVKLLYISALVQTVLCTNKPKPALDNNNITILADIYRYSFNLQKELIVDHEDGDLHNLKVTLKTKDGSTTSQDSWIQFNNQAKALQFYTSRNLIDTYHQKWLSYRLEAEDSDGHSAVVPFNFYFGSKRTIPTYVLKLTLTSTQSAVYSSNNVQILFFIQSNILFQYSNTYNQGVGNINDFVTEVLTVNRASNGDTSISIEYSTKAFVTNQCNTQNIIQMRSKIIPSPYQTIFKNTFSPQFTLTKLKESFNGPCQYLSPDSPILRNNAFNSMNIDYSVYFTQNVPSDMFSAPSSGPNMPITLEVRSQNGDVLGPESWIQTTDATLADGIQIQGLIPYSTATKETSYVFQLVAKTPIIETVASLFTVSVKNFQLLIENYIVIFKSTSSNTIQYSSFIKSFISLIATFLGTQESSIIIYSYVLIDGKPELRWTIKELSGTSPDIRKVSEVSSKLYQSKGVPNQSLKQEMAKINFDLSSIEIKVGGNLDKPQNLNPIESLMEWKTFFKFVIPQNAYADARDGVHLKFEVLPEGSAFSSKNWLTVYDQNRTIQGVPIGFVVEPDTIYSFKIRVTNSLGNFIDDTFRLKASSPIPAYNYLYKFDLQYNEQENSLSEMLIKVMTKLLGYLGKKDESLIVTNVITIPSSRTMSVFYFDSSFRMDPCDTQAIINTNAKMFHGRDANHELVNAMKPEYIIAEVTTTPYGVCRPENNLPPQIKPKHLPKAGPHNLKWGYTMLNTIPEDFFYDEEDGTTSQLTVTFQQIGSNIEVPIDSWIYYNKKTLSVYAVATRKSFTQMESKNEVKYVIRARDSGGKSVASEYIIVLSGQATTLYNVTLSIRLFNIASLSNAEQMYEIVNKLETVFRSAFENKICVQSYDVTNKNGNDGSAILVFTHREIPLTTCNFELINQIRSVIYQPGSSVINSKLSQRFDTFQVEGVVDLGIAACGLNAPDITNQVPVQIITFCGLHTYQIPSNTFTDKEDGSTRNLKLTLTKSNGQLLDDWMEFDDQTQVLSMLLKSTMDDVILARQQQFILTATDSSKLYRSQFLTVNIQGDAEAIDFKKIITFTKSSQFVASGKNTFIEIARKVGNYFNDAGSSFEAIQTSKTSEGYDFYQFGNCKIKSSPCDAVAMQNYRQQVNLQSFLNIFQPEFILKSSSNSLTGPCSNDEPPEVMSKMNTIIVDITKTFTIKIPSITFKDKEQGFTPNLKLELRDFAAQPLQKNFWIQFDEATQTMTIVATKDIALALRPEKSKITIKLYAYDIKQQYAVTEINIEIRLPVNEFSHFVTMQLTVVSKPLQQSSFTTIYNTLRNEILTYFNSDSTDGIVAYTTASNIFTTTMEIKWSNTTIFSTVCENNKLKYLMEQIFSSGVTVHPEFIRALSSFNVINVYFSYNGICADERKPPTVVNPIPVLQTSYCGSISFIIPENTFNDEIDGNTRNLQLSMTYQNGSDLGRDDVITFDAQNQHLYVTPVSSYFKDVLQPMKVNLRATTNRGLYVTTSIEVIVQNPPPRYSFSVKVTGEWSTTDLFSKVLQDLQQKTSTYLGYSTPQVHLINTVRHSSTFTATFAFCNLKYEPCDKTQIGIITNQIKDQNNPNLKYKNSLAPGIRLLTLMTITSGPCSEGDNPPVVTRSIPDVTLNMCSAFKYDMDPNTFTDLEDGNNLQFVLTSINNVPIDETTTWIYATTDKTVLATVGNSVYQTSKSFKINVRGYDKKQQYADTIWNIHIIGHSKKVYHSYKLTLTPNVQSNQAFKDKYRISMLTNTYFGGNITDIISLEYQDSGRTILFVFSSCALPEYCDPNGARDFLSRLQTQGYKDQLSSDYVLTGVDMQSDSVCNGPLNPPTPSRIAWDLEVNVCGGLNINVPSNMFIDSEDGDTRKLTLKFSSSRHSIVLPKWISFDTLNQMLHVLPTYQEALDFSQTQATYRLTATDSSGLSTDIVTRFKFNLPNQQAKYQFRFQYKYTGVTLSEEASRRLFLDSLTGYLASARDAISIYSYTPNVSAGNTKEIVFGDCSITYSPSCDLASLKNLKSRLMNDNNFPQTAFQQAMLKGGISLLFGLTVIEPPCTETYNPPRVENRIPTIKIQLCGGTQQYVVPSNTFYDPQDGRNLAYIMSTVQGVAFDDQSWIQFESGTRQISMFPLVITGIVEVSTFVYSVKATDSSSLAASTPATITVEGPREILKECQIRVQLRVATTSPFNLIKRLETLHARFTSFFRMTKNEGIAFVKYTNLGQSRFTLSFSYCSAMYTSSILNVDYQNFVNKILRRTFQNDRKTPTRSFLTAFGNDFTVEKVETQFSGRCLNIPPVTPENQQPISLSVSTCGYQQTMVNENLFYDFEDGTTSNLKLELYDSQGILMPQEHWVNIDQTSRSIIAICNDQIRNTKDTVFIYRLRASDANGASKDVSVQVIKTMSTQYQIAPFEVTFEVSFNGNRNRPMVYETMSLIQQIKSFYGMTQNPSIYIKKYTQSPGFPNYKTLTWTSCTSNLCSTNGILDKTKTLYNSRTGQLSNTFVSAFSPQFDVKRVYYMSTQCTPPTDPPNVLRSIPELTPSYCSIFTYNLPKDIFYDKVNGETPNLKLSLLDSTGNLVASSSMLQLNQARLQLFAINVQGYTPRAVTYQLAATNSKKLTTTTQFQVRYTSTPYIADCPMTMSFSYKHLTSTTSDLDVLIQMVNTITQYYKDQTIKIKVLNFKRLTNTMFQMQWTNCSFQYSTYKQALNGLAESQRSELTSIFSQIVNLNVINTDFNKAVSSMFDLNSISYSFNCIEEGPIPGNTEPQREFATYCQKYERKLQNDLFTDERDGDIRNMKLHLAYITGEPISKSEWLQLDTTDRNNQFLYGMVTPNVEANTPNRTYFYDIVCTDSSGRTAKKRLQIQIYGSKPSSFTNIITLGLTSKYSMELPDAYVLRQLTDQLASYQNPLDTNTRLFVWYFNRNSMLSFSYCQLSCTQQNMDSLYSKFQVIKYRTQPSITLQSVLQSGFNIDYVFMDTSSCASSTNINIIVNQCPSITIPICGSFTQMIPRSCFSDTSGSDTRAFLLDLKTTTGENLPASSWLQFDIPRQTIYGSVVFDQASQSQAYTIQAKHPSSGDVALNNIQININGFDDYKSIRNEVCKLTIEFTEKHKYYTKDADLLQNLLSTIAKYTNNPSNALMTMAFKREQGIYRLTYGNCTWLQQLQQGIPTNTYLQSVNQVLEQYFRITQTTVVGLTSDFQSFLSKNGYQYSNVMASSGCTQPPNPPPTRVKDIDIVVEQPCGIFEYQVPEDVFIDRKYGNTRQLFLELFEEDGETAPSWIGVDSKQMIYGMIDKKVSQLQPTNGYSFKLKATNPVGQSSMASVHVQLKNKIWTSEFFSIVMQTIPSQEKKNHLPYKVGLVRKMQEYEGFKYFTGNFYVQAMNSIPLFNLIRISYCEQCSATNLLIAETFQLSSVQQNLMTYLVPSFTVQGNLIIELPKMDQVTRECRGLPAANIKPIEMTVKFCQRNLWLLSDMWTGSIEKFRVLFLNENGSPIESDSWIYLASDPYRIIAFPTEEQWRQQMEKRYRYKLEIRDSKTNELLGSPHYYNFKIEGTPKSDGLTYTMALATSAKVSVMTDVRFINEAWTKIDSYMGGVAHLQHIELKRTGVIAEITWFNCSLPTNCESAETLEVKNKLSIGNTVNEGLKTLFGSEYQIQSISTTCSDSNPIVQPELNLTIPLCGCFVYQLPDQFAVDEKDGQNLDIELLAENGVTRLTRTSWVVYKSSTRTIEAMPDATVISLYNQQKGYVYILKVMDTTGKFSTSKVTIRLNVTDTGLDEYLTYTFSFQSSYPVSFTYVDLKKTFLRYFVREIKPGQQESIEGYQVLSLAVIDQTRQEFMIKFKDCSVTEYTCPTRYQDKLQISDTLVSSGSTRFIQQMSFWTSGKITISIGGISKTMKTRINQPPIFANTIKTIDVTYCRNGGFEIPPNSFRDENPGKISYKLYQQDGTPVAVTNWVNLVGNMVYVSPLTSVPPNTYTYKLEAIDECDLKADTDLVVRLSGDQTSTPYSLIMQFHYKNIQKNYAHSIANVREAVQRCRGLMTSDAMITDGIKTEQFLYDSSGYMRFTWSDCNLQTRPCLQENVDKLTAPIFSSPNLVSNTFKECFRPECELLDVRESRTGDCRPPETPPAVRIQPKFNTTFCRETIFKIDPKTFIGNTGSDALTMRLELLTENFEQLPSNEWLYFDPLSLRIFGYPRTGENTQNLKMKYKYKLRATEIKTGASSSTDVIINLLEAPTVNYVMRLQGTKSVTNQPNIKEEIELIKILMKGMGEQKLNDVSFNRSGTQIDFKWSFCHLQNTCDCEKIKAFKNMIPRLKKDLSQVMSVESISSQRKGKCNEGPIALNPMPKDQTIPVGQCYSIELPDNFYYDRQDLTNLQLFIQSKDGSEIPEDHWLQMDQSQKRICGILPYQTYLIERDQFPGDNYRYKVGAEDQCGNQVTNNTEAAIDPSTYFSIDYVIVGILQERKGDFMSNCTRIDLFITKVANYSGVNKTEVLVKEIRVWNETVQNLTEIIWGYRIANCTNETFVTLQQKFIDDQNKPNLEFQKYMKPDFEFEKLRNESAGDCGVVLPPLARVDPEGNFPWWVLWCILALALLILLCWFLWICCPRACPGCCDRVPCWRMCGGLCGECCTRPGTYSSFKDGMGGTGGAPIEEGVLAQPRTEPELYGEPPEIPDMNFNRPNDGPETAPQLQPVDEIDARPIVAQQQEGEMDPGFFGSDVEDYPQGAALPQSQDTLPTPHQQATLPVPQTGVLAAPHRPTQPLQGTASHLKPTSLPDPRKISESIIQESFVKNDEATPEMQSDFSGNKSVKTESYTEERVDSLAAAHQALADIPLDEEVKVETYRDNRPSVITIDERNTSYSRPKRMMVRGRSKERNFQYADALVDSPIIFKTRRVPKVSVRHERRNSESDGLGIRRKSRSSVRRVGEELPITLRVEDKPKTKRTKKEAKLIYKEPRRRSRGAEFVEIKAPRRRDKVISLVEDEHFIRPTRKRDFVEFKLPKKEKRFSTMVDNHGFYEDDFDDVLVETRGRSKERRDRIQMASWASGSTDDSGIYDQVLIKPSRKSKRYKEDTGNFISTNTIANNSRRHKSSSPSRRRHEKVSMSKRSGAFERQTNDDSMNFVTSRRSGGGVGSGTTTHYFSNKWDDSSV</sequence>
<dbReference type="PANTHER" id="PTHR21559:SF21">
    <property type="entry name" value="DYSTROGLYCAN 1"/>
    <property type="match status" value="1"/>
</dbReference>
<dbReference type="PROSITE" id="PS51699">
    <property type="entry name" value="SEA_DG"/>
    <property type="match status" value="5"/>
</dbReference>
<dbReference type="EnsemblMetazoa" id="CLYHEMT004409.1">
    <property type="protein sequence ID" value="CLYHEMP004409.1"/>
    <property type="gene ID" value="CLYHEMG004409"/>
</dbReference>
<dbReference type="GO" id="GO:0042383">
    <property type="term" value="C:sarcolemma"/>
    <property type="evidence" value="ECO:0007669"/>
    <property type="project" value="UniProtKB-SubCell"/>
</dbReference>
<evidence type="ECO:0000313" key="7">
    <source>
        <dbReference type="Proteomes" id="UP000594262"/>
    </source>
</evidence>
<feature type="domain" description="Peptidase S72" evidence="5">
    <location>
        <begin position="3562"/>
        <end position="3673"/>
    </location>
</feature>
<protein>
    <recommendedName>
        <fullName evidence="5">Peptidase S72 domain-containing protein</fullName>
    </recommendedName>
</protein>
<feature type="compositionally biased region" description="Polar residues" evidence="2">
    <location>
        <begin position="5082"/>
        <end position="5092"/>
    </location>
</feature>
<feature type="transmembrane region" description="Helical" evidence="3">
    <location>
        <begin position="4588"/>
        <end position="4610"/>
    </location>
</feature>
<name>A0A7M5V0S1_9CNID</name>
<keyword evidence="7" id="KW-1185">Reference proteome</keyword>
<accession>A0A7M5V0S1</accession>
<keyword evidence="4" id="KW-0732">Signal</keyword>
<evidence type="ECO:0000256" key="3">
    <source>
        <dbReference type="SAM" id="Phobius"/>
    </source>
</evidence>
<dbReference type="GO" id="GO:0002009">
    <property type="term" value="P:morphogenesis of an epithelium"/>
    <property type="evidence" value="ECO:0007669"/>
    <property type="project" value="TreeGrafter"/>
</dbReference>
<evidence type="ECO:0000313" key="6">
    <source>
        <dbReference type="EnsemblMetazoa" id="CLYHEMP004409.1"/>
    </source>
</evidence>
<dbReference type="GO" id="GO:0005509">
    <property type="term" value="F:calcium ion binding"/>
    <property type="evidence" value="ECO:0007669"/>
    <property type="project" value="InterPro"/>
</dbReference>
<feature type="domain" description="Peptidase S72" evidence="5">
    <location>
        <begin position="829"/>
        <end position="946"/>
    </location>
</feature>
<dbReference type="SMART" id="SM00736">
    <property type="entry name" value="CADG"/>
    <property type="match status" value="2"/>
</dbReference>
<evidence type="ECO:0000256" key="2">
    <source>
        <dbReference type="SAM" id="MobiDB-lite"/>
    </source>
</evidence>
<feature type="region of interest" description="Disordered" evidence="2">
    <location>
        <begin position="4729"/>
        <end position="4750"/>
    </location>
</feature>
<reference evidence="6" key="1">
    <citation type="submission" date="2021-01" db="UniProtKB">
        <authorList>
            <consortium name="EnsemblMetazoa"/>
        </authorList>
    </citation>
    <scope>IDENTIFICATION</scope>
</reference>
<feature type="signal peptide" evidence="4">
    <location>
        <begin position="1"/>
        <end position="23"/>
    </location>
</feature>
<feature type="region of interest" description="Disordered" evidence="2">
    <location>
        <begin position="5077"/>
        <end position="5157"/>
    </location>
</feature>